<reference evidence="2 3" key="1">
    <citation type="submission" date="2024-04" db="EMBL/GenBank/DDBJ databases">
        <authorList>
            <person name="Fracassetti M."/>
        </authorList>
    </citation>
    <scope>NUCLEOTIDE SEQUENCE [LARGE SCALE GENOMIC DNA]</scope>
</reference>
<accession>A0AAV2FBW2</accession>
<evidence type="ECO:0000256" key="1">
    <source>
        <dbReference type="SAM" id="MobiDB-lite"/>
    </source>
</evidence>
<keyword evidence="3" id="KW-1185">Reference proteome</keyword>
<evidence type="ECO:0000313" key="2">
    <source>
        <dbReference type="EMBL" id="CAL1395213.1"/>
    </source>
</evidence>
<proteinExistence type="predicted"/>
<sequence>MAVVENLALLLDVTMPPIIILPERETRLVALDLLLSLLRRQLHHLTDSSNVNGVDFDNGKENENGNDEEGEGDPFD</sequence>
<feature type="compositionally biased region" description="Acidic residues" evidence="1">
    <location>
        <begin position="64"/>
        <end position="76"/>
    </location>
</feature>
<organism evidence="2 3">
    <name type="scientific">Linum trigynum</name>
    <dbReference type="NCBI Taxonomy" id="586398"/>
    <lineage>
        <taxon>Eukaryota</taxon>
        <taxon>Viridiplantae</taxon>
        <taxon>Streptophyta</taxon>
        <taxon>Embryophyta</taxon>
        <taxon>Tracheophyta</taxon>
        <taxon>Spermatophyta</taxon>
        <taxon>Magnoliopsida</taxon>
        <taxon>eudicotyledons</taxon>
        <taxon>Gunneridae</taxon>
        <taxon>Pentapetalae</taxon>
        <taxon>rosids</taxon>
        <taxon>fabids</taxon>
        <taxon>Malpighiales</taxon>
        <taxon>Linaceae</taxon>
        <taxon>Linum</taxon>
    </lineage>
</organism>
<evidence type="ECO:0000313" key="3">
    <source>
        <dbReference type="Proteomes" id="UP001497516"/>
    </source>
</evidence>
<dbReference type="AlphaFoldDB" id="A0AAV2FBW2"/>
<name>A0AAV2FBW2_9ROSI</name>
<dbReference type="Proteomes" id="UP001497516">
    <property type="component" value="Chromosome 6"/>
</dbReference>
<dbReference type="EMBL" id="OZ034819">
    <property type="protein sequence ID" value="CAL1395213.1"/>
    <property type="molecule type" value="Genomic_DNA"/>
</dbReference>
<protein>
    <submittedName>
        <fullName evidence="2">Uncharacterized protein</fullName>
    </submittedName>
</protein>
<gene>
    <name evidence="2" type="ORF">LTRI10_LOCUS35659</name>
</gene>
<feature type="region of interest" description="Disordered" evidence="1">
    <location>
        <begin position="48"/>
        <end position="76"/>
    </location>
</feature>